<reference evidence="1" key="2">
    <citation type="journal article" date="2023" name="IMA Fungus">
        <title>Comparative genomic study of the Penicillium genus elucidates a diverse pangenome and 15 lateral gene transfer events.</title>
        <authorList>
            <person name="Petersen C."/>
            <person name="Sorensen T."/>
            <person name="Nielsen M.R."/>
            <person name="Sondergaard T.E."/>
            <person name="Sorensen J.L."/>
            <person name="Fitzpatrick D.A."/>
            <person name="Frisvad J.C."/>
            <person name="Nielsen K.L."/>
        </authorList>
    </citation>
    <scope>NUCLEOTIDE SEQUENCE</scope>
    <source>
        <strain evidence="1">IBT 34128</strain>
    </source>
</reference>
<comment type="caution">
    <text evidence="1">The sequence shown here is derived from an EMBL/GenBank/DDBJ whole genome shotgun (WGS) entry which is preliminary data.</text>
</comment>
<evidence type="ECO:0000313" key="2">
    <source>
        <dbReference type="Proteomes" id="UP001141434"/>
    </source>
</evidence>
<evidence type="ECO:0000313" key="1">
    <source>
        <dbReference type="EMBL" id="KAJ5104858.1"/>
    </source>
</evidence>
<dbReference type="EMBL" id="JAPMSZ010000004">
    <property type="protein sequence ID" value="KAJ5104858.1"/>
    <property type="molecule type" value="Genomic_DNA"/>
</dbReference>
<dbReference type="GeneID" id="81391955"/>
<organism evidence="1 2">
    <name type="scientific">Penicillium alfredii</name>
    <dbReference type="NCBI Taxonomy" id="1506179"/>
    <lineage>
        <taxon>Eukaryota</taxon>
        <taxon>Fungi</taxon>
        <taxon>Dikarya</taxon>
        <taxon>Ascomycota</taxon>
        <taxon>Pezizomycotina</taxon>
        <taxon>Eurotiomycetes</taxon>
        <taxon>Eurotiomycetidae</taxon>
        <taxon>Eurotiales</taxon>
        <taxon>Aspergillaceae</taxon>
        <taxon>Penicillium</taxon>
    </lineage>
</organism>
<accession>A0A9W9FR66</accession>
<dbReference type="OrthoDB" id="5979581at2759"/>
<protein>
    <recommendedName>
        <fullName evidence="3">Protein kinase domain-containing protein</fullName>
    </recommendedName>
</protein>
<dbReference type="InterPro" id="IPR011009">
    <property type="entry name" value="Kinase-like_dom_sf"/>
</dbReference>
<dbReference type="AlphaFoldDB" id="A0A9W9FR66"/>
<dbReference type="SUPFAM" id="SSF56112">
    <property type="entry name" value="Protein kinase-like (PK-like)"/>
    <property type="match status" value="1"/>
</dbReference>
<dbReference type="RefSeq" id="XP_056513854.1">
    <property type="nucleotide sequence ID" value="XM_056652787.1"/>
</dbReference>
<sequence length="128" mass="14477">MPNQYRAPEVVLKMSWDQKVDVWNMALVAWDIVSTRSLFQGRNTDGIFDDRVDIAEMIALVGSPPPEFFHRSEVGYISHRFPISHSRVWVPKSKATIRKAFSGGNERHCNGTPRIDQQPTTSCLTSGC</sequence>
<proteinExistence type="predicted"/>
<reference evidence="1" key="1">
    <citation type="submission" date="2022-11" db="EMBL/GenBank/DDBJ databases">
        <authorList>
            <person name="Petersen C."/>
        </authorList>
    </citation>
    <scope>NUCLEOTIDE SEQUENCE</scope>
    <source>
        <strain evidence="1">IBT 34128</strain>
    </source>
</reference>
<name>A0A9W9FR66_9EURO</name>
<dbReference type="Gene3D" id="1.10.510.10">
    <property type="entry name" value="Transferase(Phosphotransferase) domain 1"/>
    <property type="match status" value="1"/>
</dbReference>
<keyword evidence="2" id="KW-1185">Reference proteome</keyword>
<dbReference type="Proteomes" id="UP001141434">
    <property type="component" value="Unassembled WGS sequence"/>
</dbReference>
<evidence type="ECO:0008006" key="3">
    <source>
        <dbReference type="Google" id="ProtNLM"/>
    </source>
</evidence>
<gene>
    <name evidence="1" type="ORF">NUU61_002205</name>
</gene>